<feature type="transmembrane region" description="Helical" evidence="1">
    <location>
        <begin position="39"/>
        <end position="63"/>
    </location>
</feature>
<dbReference type="STRING" id="675864.SAMN04489747_1558"/>
<evidence type="ECO:0000313" key="2">
    <source>
        <dbReference type="EMBL" id="SDD70659.1"/>
    </source>
</evidence>
<evidence type="ECO:0000313" key="3">
    <source>
        <dbReference type="Proteomes" id="UP000198546"/>
    </source>
</evidence>
<feature type="transmembrane region" description="Helical" evidence="1">
    <location>
        <begin position="98"/>
        <end position="115"/>
    </location>
</feature>
<dbReference type="Proteomes" id="UP000198546">
    <property type="component" value="Chromosome i"/>
</dbReference>
<dbReference type="AlphaFoldDB" id="A0A1G6WXY0"/>
<proteinExistence type="predicted"/>
<dbReference type="EMBL" id="LT629688">
    <property type="protein sequence ID" value="SDD70659.1"/>
    <property type="molecule type" value="Genomic_DNA"/>
</dbReference>
<dbReference type="RefSeq" id="WP_090592141.1">
    <property type="nucleotide sequence ID" value="NZ_LT629688.1"/>
</dbReference>
<keyword evidence="1" id="KW-0812">Transmembrane</keyword>
<keyword evidence="3" id="KW-1185">Reference proteome</keyword>
<protein>
    <submittedName>
        <fullName evidence="2">Uncharacterized protein</fullName>
    </submittedName>
</protein>
<sequence length="125" mass="12915">MVLGLSLALTALCLAATVWAVVKILRRTPLRLDAPADRVLLGLLALVELGLLAQAVTGFVLVGSNPGVPLLSFAVYLVGVLLILPAGVFWALVDRTRAGAGVLVVACLTVPAIILRTHQVWGSGG</sequence>
<accession>A0A1G6WXY0</accession>
<keyword evidence="1" id="KW-1133">Transmembrane helix</keyword>
<evidence type="ECO:0000256" key="1">
    <source>
        <dbReference type="SAM" id="Phobius"/>
    </source>
</evidence>
<name>A0A1G6WXY0_9ACTN</name>
<gene>
    <name evidence="2" type="ORF">SAMN04489747_1558</name>
</gene>
<organism evidence="2 3">
    <name type="scientific">Auraticoccus monumenti</name>
    <dbReference type="NCBI Taxonomy" id="675864"/>
    <lineage>
        <taxon>Bacteria</taxon>
        <taxon>Bacillati</taxon>
        <taxon>Actinomycetota</taxon>
        <taxon>Actinomycetes</taxon>
        <taxon>Propionibacteriales</taxon>
        <taxon>Propionibacteriaceae</taxon>
        <taxon>Auraticoccus</taxon>
    </lineage>
</organism>
<feature type="transmembrane region" description="Helical" evidence="1">
    <location>
        <begin position="70"/>
        <end position="92"/>
    </location>
</feature>
<reference evidence="2 3" key="1">
    <citation type="submission" date="2016-10" db="EMBL/GenBank/DDBJ databases">
        <authorList>
            <person name="de Groot N.N."/>
        </authorList>
    </citation>
    <scope>NUCLEOTIDE SEQUENCE [LARGE SCALE GENOMIC DNA]</scope>
    <source>
        <strain evidence="2 3">MON 2.2</strain>
    </source>
</reference>
<dbReference type="OrthoDB" id="3828660at2"/>
<keyword evidence="1" id="KW-0472">Membrane</keyword>